<proteinExistence type="inferred from homology"/>
<feature type="transmembrane region" description="Helical" evidence="6">
    <location>
        <begin position="231"/>
        <end position="252"/>
    </location>
</feature>
<dbReference type="Proteomes" id="UP000027138">
    <property type="component" value="Unassembled WGS sequence"/>
</dbReference>
<dbReference type="KEGG" id="jcu:105650710"/>
<evidence type="ECO:0000256" key="5">
    <source>
        <dbReference type="ARBA" id="ARBA00023136"/>
    </source>
</evidence>
<keyword evidence="8" id="KW-1185">Reference proteome</keyword>
<evidence type="ECO:0000313" key="8">
    <source>
        <dbReference type="Proteomes" id="UP000027138"/>
    </source>
</evidence>
<dbReference type="PANTHER" id="PTHR32191">
    <property type="entry name" value="TETRASPANIN-8-RELATED"/>
    <property type="match status" value="1"/>
</dbReference>
<evidence type="ECO:0008006" key="9">
    <source>
        <dbReference type="Google" id="ProtNLM"/>
    </source>
</evidence>
<accession>A0A067J8N3</accession>
<comment type="subcellular location">
    <subcellularLocation>
        <location evidence="1">Membrane</location>
        <topology evidence="1">Multi-pass membrane protein</topology>
    </subcellularLocation>
</comment>
<dbReference type="STRING" id="180498.A0A067J8N3"/>
<reference evidence="7 8" key="1">
    <citation type="journal article" date="2014" name="PLoS ONE">
        <title>Global Analysis of Gene Expression Profiles in Physic Nut (Jatropha curcas L.) Seedlings Exposed to Salt Stress.</title>
        <authorList>
            <person name="Zhang L."/>
            <person name="Zhang C."/>
            <person name="Wu P."/>
            <person name="Chen Y."/>
            <person name="Li M."/>
            <person name="Jiang H."/>
            <person name="Wu G."/>
        </authorList>
    </citation>
    <scope>NUCLEOTIDE SEQUENCE [LARGE SCALE GENOMIC DNA]</scope>
    <source>
        <strain evidence="8">cv. GZQX0401</strain>
        <tissue evidence="7">Young leaves</tissue>
    </source>
</reference>
<gene>
    <name evidence="7" type="ORF">JCGZ_05826</name>
</gene>
<keyword evidence="4 6" id="KW-1133">Transmembrane helix</keyword>
<keyword evidence="5 6" id="KW-0472">Membrane</keyword>
<feature type="transmembrane region" description="Helical" evidence="6">
    <location>
        <begin position="44"/>
        <end position="63"/>
    </location>
</feature>
<evidence type="ECO:0000313" key="7">
    <source>
        <dbReference type="EMBL" id="KDP20057.1"/>
    </source>
</evidence>
<dbReference type="InterPro" id="IPR044991">
    <property type="entry name" value="TET_plant"/>
</dbReference>
<dbReference type="GO" id="GO:0009734">
    <property type="term" value="P:auxin-activated signaling pathway"/>
    <property type="evidence" value="ECO:0007669"/>
    <property type="project" value="InterPro"/>
</dbReference>
<evidence type="ECO:0000256" key="4">
    <source>
        <dbReference type="ARBA" id="ARBA00022989"/>
    </source>
</evidence>
<dbReference type="EMBL" id="KK920209">
    <property type="protein sequence ID" value="KDP20057.1"/>
    <property type="molecule type" value="Genomic_DNA"/>
</dbReference>
<feature type="transmembrane region" description="Helical" evidence="6">
    <location>
        <begin position="7"/>
        <end position="32"/>
    </location>
</feature>
<protein>
    <recommendedName>
        <fullName evidence="9">Tetraspanin</fullName>
    </recommendedName>
</protein>
<dbReference type="AlphaFoldDB" id="A0A067J8N3"/>
<dbReference type="GO" id="GO:0016020">
    <property type="term" value="C:membrane"/>
    <property type="evidence" value="ECO:0007669"/>
    <property type="project" value="UniProtKB-SubCell"/>
</dbReference>
<dbReference type="OrthoDB" id="672773at2759"/>
<organism evidence="7 8">
    <name type="scientific">Jatropha curcas</name>
    <name type="common">Barbados nut</name>
    <dbReference type="NCBI Taxonomy" id="180498"/>
    <lineage>
        <taxon>Eukaryota</taxon>
        <taxon>Viridiplantae</taxon>
        <taxon>Streptophyta</taxon>
        <taxon>Embryophyta</taxon>
        <taxon>Tracheophyta</taxon>
        <taxon>Spermatophyta</taxon>
        <taxon>Magnoliopsida</taxon>
        <taxon>eudicotyledons</taxon>
        <taxon>Gunneridae</taxon>
        <taxon>Pentapetalae</taxon>
        <taxon>rosids</taxon>
        <taxon>fabids</taxon>
        <taxon>Malpighiales</taxon>
        <taxon>Euphorbiaceae</taxon>
        <taxon>Crotonoideae</taxon>
        <taxon>Jatropheae</taxon>
        <taxon>Jatropha</taxon>
    </lineage>
</organism>
<keyword evidence="3 6" id="KW-0812">Transmembrane</keyword>
<dbReference type="InterPro" id="IPR018499">
    <property type="entry name" value="Tetraspanin/Peripherin"/>
</dbReference>
<dbReference type="Pfam" id="PF00335">
    <property type="entry name" value="Tetraspanin"/>
    <property type="match status" value="1"/>
</dbReference>
<evidence type="ECO:0000256" key="6">
    <source>
        <dbReference type="SAM" id="Phobius"/>
    </source>
</evidence>
<name>A0A067J8N3_JATCU</name>
<sequence>MVRVGNVLLGFLNGIILIAGLAAIGTGLYFVLAGNSQCVRGVHNQLMITGAALVVVSLLGIIGSCYRINFFLIIYLVVMFLLIVALLIFTIFSFLVSHATSGDVVSRLKVINFRTWIRDHFVNDKNWEHIRNCLIDAKICNSLGDSNDMDKDVKDFFKKNLSPMQSGCCKPPSECGFEYKNATYWVMPKAGPAVNNSECKTWSNQQDTLCYNCESCKDGIVKNIKHKWKQLAILNCCIVVVLIILYCLGCCVRRTNSYRSYPKLRGYRPYP</sequence>
<evidence type="ECO:0000256" key="2">
    <source>
        <dbReference type="ARBA" id="ARBA00006840"/>
    </source>
</evidence>
<feature type="transmembrane region" description="Helical" evidence="6">
    <location>
        <begin position="70"/>
        <end position="96"/>
    </location>
</feature>
<evidence type="ECO:0000256" key="1">
    <source>
        <dbReference type="ARBA" id="ARBA00004141"/>
    </source>
</evidence>
<evidence type="ECO:0000256" key="3">
    <source>
        <dbReference type="ARBA" id="ARBA00022692"/>
    </source>
</evidence>
<comment type="similarity">
    <text evidence="2">Belongs to the tetraspanin (TM4SF) family.</text>
</comment>